<dbReference type="Proteomes" id="UP001497382">
    <property type="component" value="Unassembled WGS sequence"/>
</dbReference>
<dbReference type="PANTHER" id="PTHR14429:SF22">
    <property type="entry name" value="AGAP013055-PA"/>
    <property type="match status" value="1"/>
</dbReference>
<proteinExistence type="predicted"/>
<accession>A0AAV2A2U5</accession>
<feature type="region of interest" description="Disordered" evidence="2">
    <location>
        <begin position="424"/>
        <end position="464"/>
    </location>
</feature>
<feature type="compositionally biased region" description="Basic residues" evidence="2">
    <location>
        <begin position="1169"/>
        <end position="1183"/>
    </location>
</feature>
<feature type="region of interest" description="Disordered" evidence="2">
    <location>
        <begin position="482"/>
        <end position="535"/>
    </location>
</feature>
<feature type="compositionally biased region" description="Low complexity" evidence="2">
    <location>
        <begin position="609"/>
        <end position="622"/>
    </location>
</feature>
<feature type="compositionally biased region" description="Basic and acidic residues" evidence="2">
    <location>
        <begin position="1227"/>
        <end position="1239"/>
    </location>
</feature>
<feature type="region of interest" description="Disordered" evidence="2">
    <location>
        <begin position="88"/>
        <end position="336"/>
    </location>
</feature>
<protein>
    <submittedName>
        <fullName evidence="3">Uncharacterized protein</fullName>
    </submittedName>
</protein>
<dbReference type="InterPro" id="IPR023246">
    <property type="entry name" value="AUTS2"/>
</dbReference>
<feature type="compositionally biased region" description="Basic and acidic residues" evidence="2">
    <location>
        <begin position="1044"/>
        <end position="1150"/>
    </location>
</feature>
<feature type="region of interest" description="Disordered" evidence="2">
    <location>
        <begin position="669"/>
        <end position="768"/>
    </location>
</feature>
<evidence type="ECO:0000313" key="3">
    <source>
        <dbReference type="EMBL" id="CAL1278281.1"/>
    </source>
</evidence>
<organism evidence="3 4">
    <name type="scientific">Larinioides sclopetarius</name>
    <dbReference type="NCBI Taxonomy" id="280406"/>
    <lineage>
        <taxon>Eukaryota</taxon>
        <taxon>Metazoa</taxon>
        <taxon>Ecdysozoa</taxon>
        <taxon>Arthropoda</taxon>
        <taxon>Chelicerata</taxon>
        <taxon>Arachnida</taxon>
        <taxon>Araneae</taxon>
        <taxon>Araneomorphae</taxon>
        <taxon>Entelegynae</taxon>
        <taxon>Araneoidea</taxon>
        <taxon>Araneidae</taxon>
        <taxon>Larinioides</taxon>
    </lineage>
</organism>
<feature type="compositionally biased region" description="Low complexity" evidence="2">
    <location>
        <begin position="699"/>
        <end position="713"/>
    </location>
</feature>
<keyword evidence="4" id="KW-1185">Reference proteome</keyword>
<evidence type="ECO:0000313" key="4">
    <source>
        <dbReference type="Proteomes" id="UP001497382"/>
    </source>
</evidence>
<feature type="compositionally biased region" description="Pro residues" evidence="2">
    <location>
        <begin position="314"/>
        <end position="328"/>
    </location>
</feature>
<feature type="compositionally biased region" description="Low complexity" evidence="2">
    <location>
        <begin position="673"/>
        <end position="692"/>
    </location>
</feature>
<feature type="compositionally biased region" description="Polar residues" evidence="2">
    <location>
        <begin position="744"/>
        <end position="753"/>
    </location>
</feature>
<evidence type="ECO:0000256" key="1">
    <source>
        <dbReference type="ARBA" id="ARBA00022553"/>
    </source>
</evidence>
<feature type="compositionally biased region" description="Polar residues" evidence="2">
    <location>
        <begin position="482"/>
        <end position="492"/>
    </location>
</feature>
<feature type="region of interest" description="Disordered" evidence="2">
    <location>
        <begin position="1169"/>
        <end position="1269"/>
    </location>
</feature>
<dbReference type="EMBL" id="CAXIEN010000110">
    <property type="protein sequence ID" value="CAL1278281.1"/>
    <property type="molecule type" value="Genomic_DNA"/>
</dbReference>
<feature type="region of interest" description="Disordered" evidence="2">
    <location>
        <begin position="1022"/>
        <end position="1153"/>
    </location>
</feature>
<feature type="compositionally biased region" description="Polar residues" evidence="2">
    <location>
        <begin position="99"/>
        <end position="110"/>
    </location>
</feature>
<feature type="region of interest" description="Disordered" evidence="2">
    <location>
        <begin position="575"/>
        <end position="645"/>
    </location>
</feature>
<evidence type="ECO:0000256" key="2">
    <source>
        <dbReference type="SAM" id="MobiDB-lite"/>
    </source>
</evidence>
<feature type="compositionally biased region" description="Basic and acidic residues" evidence="2">
    <location>
        <begin position="1184"/>
        <end position="1198"/>
    </location>
</feature>
<reference evidence="3 4" key="1">
    <citation type="submission" date="2024-04" db="EMBL/GenBank/DDBJ databases">
        <authorList>
            <person name="Rising A."/>
            <person name="Reimegard J."/>
            <person name="Sonavane S."/>
            <person name="Akerstrom W."/>
            <person name="Nylinder S."/>
            <person name="Hedman E."/>
            <person name="Kallberg Y."/>
        </authorList>
    </citation>
    <scope>NUCLEOTIDE SEQUENCE [LARGE SCALE GENOMIC DNA]</scope>
</reference>
<feature type="compositionally biased region" description="Basic and acidic residues" evidence="2">
    <location>
        <begin position="192"/>
        <end position="210"/>
    </location>
</feature>
<comment type="caution">
    <text evidence="3">The sequence shown here is derived from an EMBL/GenBank/DDBJ whole genome shotgun (WGS) entry which is preliminary data.</text>
</comment>
<feature type="compositionally biased region" description="Low complexity" evidence="2">
    <location>
        <begin position="635"/>
        <end position="645"/>
    </location>
</feature>
<dbReference type="PANTHER" id="PTHR14429">
    <property type="entry name" value="FIBROSIN FAMILY MEMBER"/>
    <property type="match status" value="1"/>
</dbReference>
<feature type="compositionally biased region" description="Polar residues" evidence="2">
    <location>
        <begin position="426"/>
        <end position="451"/>
    </location>
</feature>
<keyword evidence="1" id="KW-0597">Phosphoprotein</keyword>
<feature type="compositionally biased region" description="Basic residues" evidence="2">
    <location>
        <begin position="46"/>
        <end position="57"/>
    </location>
</feature>
<name>A0AAV2A2U5_9ARAC</name>
<feature type="compositionally biased region" description="Low complexity" evidence="2">
    <location>
        <begin position="506"/>
        <end position="525"/>
    </location>
</feature>
<feature type="compositionally biased region" description="Basic residues" evidence="2">
    <location>
        <begin position="13"/>
        <end position="28"/>
    </location>
</feature>
<feature type="region of interest" description="Disordered" evidence="2">
    <location>
        <begin position="1"/>
        <end position="61"/>
    </location>
</feature>
<sequence>MEAKQRNGGTTGNRRRRDRAARMQKRQQRQCAVAEISENEESPPVRQKRPPTRKKRIKEPIYQEDIVDGFAFLCFKSYEDLQRTVNKYDKKPDVDGASTEENNPRQNSTNDADHPPVLEESLPHLEKKPKSKKNNNTLPKVKKKNYINNKARNNIKGPCLTNDENSKPGEEILETPRSTSRDQLSDASSHASLEKGYECDSESGDERGSEPECDLFSSKVTDSNFIAKKNNPGHSQSCRSPPVLPPIHPVHNGTHHPEPSTAVAAVTASSSPANTSSTMVVGSTSPREPQIGSPAVIPVSCSSPASPPSGVVPASPPPFLHKGPPPPVNAKDSASSSKLLSNGYEFVSDTSPPSPLAAAKLMSPSKYLHKRVPPVPSCRDSVATLSSKPAINVYDFVSDHSAPSSPDGVIFISQSKFLHKGISPPVATTANKDSPSSTDKVSNGHTTNMCVSSPPPRLTSPVIQNNHNKSALDMSIKNNVSMVKTEQQQQPPTILPPAPGDLRLQSSPGQSRSSYSIPYSTSQPIRKMTSSPRMSPLTIPTSLSSPAHSVPPVLPVSPAAVISIRTTTTTSVTMSNVSQTLATRCRSPVVTASHSNTPTPIPARDTHSSHSNSSLSSLSQLSTPVHKERDGGGSRSHSNSSNMAPSASAALTSASAYASASSLAGLVFSKPQSWSGNSSTTNTISASATRNSTPPPRASPALSSSGSTSIPLAPTLPPAHHTSPFGNHAGPPPPPLLPVASHHNMFTTGSLTPTLPLEASAGPSPYRAETLFPQHTEYKKHPDFLRRELDTRFLASQDHSIPIPPPPYMQSEVQHHSQIHQQAPFIAPPPLGAPMVAQQPSHLYEKYPKLDSSLYRRPSINSVPKTKSMKPGKWCAMHVRIAWEIYNHQQKQKQAEAHKAGMALASVKPPDHLHAANHLFCSLPRTHEMSPFSSTLLSAAENFAAHHIHPCYSVAASGHPRSFETSSHPSTFLNTTPAHLGPFARPGYSTFAGAAPGFSSLGPLGLPGPSMLGADLRTSCLPGQDPWGQRTSLPFGGGSPWGGLKEEAERDRIQQERKREEERQKRAEQEKREREERERREQERREQERREQERRELERQEQERKEQERKEKERREQERRRELERREMERREHERREQEKQKERDRELRLHHQLQKGSIVMNGDIRDHHLHHPQHQHHPHHHAVARDWERARDSRDLPRSPIVPPNNPVKYEGALERHVYPPPPPRLDIKIKQERKDDEPIPVSRSSRSGVPGDDRIRKRPGSIPDGADPVSLVSRSVVHNSVPLGLNSLDHSRLMGPHGLVPSPAKDPHSQTSPLWGPLTPSPTVTTITGSSMDPYRIPGRAEHDMRRFDPLVMSPRDSANSEISRQISNVLDLERAVAYDRAKLLPPPLRTNESPYATPPTLPPASASSFFSPPVSPFLNSLCGSSGRTKPGPPSMLNGLPPPLIPCTFPVQNHTGFPATRTSSPMTTHKLLPGGPVLNLQDPYFAKDRREVNGHPSDFDAHLRL</sequence>
<dbReference type="Pfam" id="PF15336">
    <property type="entry name" value="Auts2"/>
    <property type="match status" value="1"/>
</dbReference>
<gene>
    <name evidence="3" type="ORF">LARSCL_LOCUS9689</name>
</gene>
<feature type="compositionally biased region" description="Basic and acidic residues" evidence="2">
    <location>
        <begin position="111"/>
        <end position="128"/>
    </location>
</feature>
<feature type="compositionally biased region" description="Low complexity" evidence="2">
    <location>
        <begin position="259"/>
        <end position="278"/>
    </location>
</feature>
<feature type="compositionally biased region" description="Low complexity" evidence="2">
    <location>
        <begin position="293"/>
        <end position="313"/>
    </location>
</feature>